<dbReference type="EMBL" id="LAZR01040166">
    <property type="protein sequence ID" value="KKL15169.1"/>
    <property type="molecule type" value="Genomic_DNA"/>
</dbReference>
<sequence>NLEQRIKALEIDRIKVQFPSVSTKRVYSERDWEQINSSIKELKKSVGMN</sequence>
<proteinExistence type="predicted"/>
<comment type="caution">
    <text evidence="1">The sequence shown here is derived from an EMBL/GenBank/DDBJ whole genome shotgun (WGS) entry which is preliminary data.</text>
</comment>
<protein>
    <submittedName>
        <fullName evidence="1">Uncharacterized protein</fullName>
    </submittedName>
</protein>
<name>A0A0F9AZV3_9ZZZZ</name>
<gene>
    <name evidence="1" type="ORF">LCGC14_2508280</name>
</gene>
<accession>A0A0F9AZV3</accession>
<dbReference type="AlphaFoldDB" id="A0A0F9AZV3"/>
<reference evidence="1" key="1">
    <citation type="journal article" date="2015" name="Nature">
        <title>Complex archaea that bridge the gap between prokaryotes and eukaryotes.</title>
        <authorList>
            <person name="Spang A."/>
            <person name="Saw J.H."/>
            <person name="Jorgensen S.L."/>
            <person name="Zaremba-Niedzwiedzka K."/>
            <person name="Martijn J."/>
            <person name="Lind A.E."/>
            <person name="van Eijk R."/>
            <person name="Schleper C."/>
            <person name="Guy L."/>
            <person name="Ettema T.J."/>
        </authorList>
    </citation>
    <scope>NUCLEOTIDE SEQUENCE</scope>
</reference>
<feature type="non-terminal residue" evidence="1">
    <location>
        <position position="1"/>
    </location>
</feature>
<evidence type="ECO:0000313" key="1">
    <source>
        <dbReference type="EMBL" id="KKL15169.1"/>
    </source>
</evidence>
<organism evidence="1">
    <name type="scientific">marine sediment metagenome</name>
    <dbReference type="NCBI Taxonomy" id="412755"/>
    <lineage>
        <taxon>unclassified sequences</taxon>
        <taxon>metagenomes</taxon>
        <taxon>ecological metagenomes</taxon>
    </lineage>
</organism>